<name>A0A0G1KQT3_9BACT</name>
<organism evidence="1 2">
    <name type="scientific">Candidatus Collierbacteria bacterium GW2011_GWA2_44_99</name>
    <dbReference type="NCBI Taxonomy" id="1618380"/>
    <lineage>
        <taxon>Bacteria</taxon>
        <taxon>Candidatus Collieribacteriota</taxon>
    </lineage>
</organism>
<evidence type="ECO:0000313" key="1">
    <source>
        <dbReference type="EMBL" id="KKT85840.1"/>
    </source>
</evidence>
<evidence type="ECO:0000313" key="2">
    <source>
        <dbReference type="Proteomes" id="UP000034797"/>
    </source>
</evidence>
<proteinExistence type="predicted"/>
<sequence length="77" mass="8807">MIDKQFQVIVFQTNTFGNEVLIDDGVFVGNDSPVRKAGANAYIAELGSRGFKFVSQIQVKMFNGEYRINWVFERQLN</sequence>
<comment type="caution">
    <text evidence="1">The sequence shown here is derived from an EMBL/GenBank/DDBJ whole genome shotgun (WGS) entry which is preliminary data.</text>
</comment>
<accession>A0A0G1KQT3</accession>
<dbReference type="AlphaFoldDB" id="A0A0G1KQT3"/>
<dbReference type="Proteomes" id="UP000034797">
    <property type="component" value="Unassembled WGS sequence"/>
</dbReference>
<reference evidence="1 2" key="1">
    <citation type="journal article" date="2015" name="Nature">
        <title>rRNA introns, odd ribosomes, and small enigmatic genomes across a large radiation of phyla.</title>
        <authorList>
            <person name="Brown C.T."/>
            <person name="Hug L.A."/>
            <person name="Thomas B.C."/>
            <person name="Sharon I."/>
            <person name="Castelle C.J."/>
            <person name="Singh A."/>
            <person name="Wilkins M.J."/>
            <person name="Williams K.H."/>
            <person name="Banfield J.F."/>
        </authorList>
    </citation>
    <scope>NUCLEOTIDE SEQUENCE [LARGE SCALE GENOMIC DNA]</scope>
</reference>
<protein>
    <submittedName>
        <fullName evidence="1">Uncharacterized protein</fullName>
    </submittedName>
</protein>
<dbReference type="EMBL" id="LCJW01000021">
    <property type="protein sequence ID" value="KKT85840.1"/>
    <property type="molecule type" value="Genomic_DNA"/>
</dbReference>
<gene>
    <name evidence="1" type="ORF">UW84_C0021G0009</name>
</gene>